<comment type="catalytic activity">
    <reaction evidence="7">
        <text>(6S)-5,6,7,8-tetrahydrofolate + NADP(+) = 7,8-dihydrofolate + NADPH + H(+)</text>
        <dbReference type="Rhea" id="RHEA:15009"/>
        <dbReference type="ChEBI" id="CHEBI:15378"/>
        <dbReference type="ChEBI" id="CHEBI:57451"/>
        <dbReference type="ChEBI" id="CHEBI:57453"/>
        <dbReference type="ChEBI" id="CHEBI:57783"/>
        <dbReference type="ChEBI" id="CHEBI:58349"/>
        <dbReference type="EC" id="1.5.1.3"/>
    </reaction>
</comment>
<dbReference type="PROSITE" id="PS51330">
    <property type="entry name" value="DHFR_2"/>
    <property type="match status" value="1"/>
</dbReference>
<proteinExistence type="inferred from homology"/>
<evidence type="ECO:0000256" key="7">
    <source>
        <dbReference type="PIRNR" id="PIRNR000194"/>
    </source>
</evidence>
<dbReference type="GO" id="GO:0004146">
    <property type="term" value="F:dihydrofolate reductase activity"/>
    <property type="evidence" value="ECO:0007669"/>
    <property type="project" value="UniProtKB-EC"/>
</dbReference>
<comment type="function">
    <text evidence="7">Key enzyme in folate metabolism. Catalyzes an essential reaction for de novo glycine and purine synthesis, and for DNA precursor synthesis.</text>
</comment>
<dbReference type="CDD" id="cd00209">
    <property type="entry name" value="DHFR"/>
    <property type="match status" value="1"/>
</dbReference>
<dbReference type="GO" id="GO:0046654">
    <property type="term" value="P:tetrahydrofolate biosynthetic process"/>
    <property type="evidence" value="ECO:0007669"/>
    <property type="project" value="UniProtKB-UniPathway"/>
</dbReference>
<evidence type="ECO:0000256" key="1">
    <source>
        <dbReference type="ARBA" id="ARBA00004903"/>
    </source>
</evidence>
<dbReference type="RefSeq" id="WP_148623444.1">
    <property type="nucleotide sequence ID" value="NZ_SDGZ01000024.1"/>
</dbReference>
<protein>
    <recommendedName>
        <fullName evidence="3 7">Dihydrofolate reductase</fullName>
        <ecNumber evidence="3 7">1.5.1.3</ecNumber>
    </recommendedName>
</protein>
<evidence type="ECO:0000256" key="5">
    <source>
        <dbReference type="ARBA" id="ARBA00022857"/>
    </source>
</evidence>
<dbReference type="GO" id="GO:0006730">
    <property type="term" value="P:one-carbon metabolic process"/>
    <property type="evidence" value="ECO:0007669"/>
    <property type="project" value="UniProtKB-KW"/>
</dbReference>
<dbReference type="InterPro" id="IPR024072">
    <property type="entry name" value="DHFR-like_dom_sf"/>
</dbReference>
<dbReference type="EMBL" id="SDGZ01000024">
    <property type="protein sequence ID" value="TYC48033.1"/>
    <property type="molecule type" value="Genomic_DNA"/>
</dbReference>
<feature type="domain" description="DHFR" evidence="8">
    <location>
        <begin position="3"/>
        <end position="164"/>
    </location>
</feature>
<dbReference type="AlphaFoldDB" id="A0A6C2C3C3"/>
<comment type="pathway">
    <text evidence="1 7">Cofactor biosynthesis; tetrahydrofolate biosynthesis; 5,6,7,8-tetrahydrofolate from 7,8-dihydrofolate: step 1/1.</text>
</comment>
<dbReference type="GO" id="GO:0046452">
    <property type="term" value="P:dihydrofolate metabolic process"/>
    <property type="evidence" value="ECO:0007669"/>
    <property type="project" value="TreeGrafter"/>
</dbReference>
<reference evidence="9 10" key="1">
    <citation type="submission" date="2019-01" db="EMBL/GenBank/DDBJ databases">
        <title>Weissella sp. nov., a novel lactic acid bacterium isolated from animal feces.</title>
        <authorList>
            <person name="Wang L.-T."/>
        </authorList>
    </citation>
    <scope>NUCLEOTIDE SEQUENCE [LARGE SCALE GENOMIC DNA]</scope>
    <source>
        <strain evidence="9 10">8H-2</strain>
    </source>
</reference>
<name>A0A6C2C3C3_9LACO</name>
<dbReference type="PIRSF" id="PIRSF000194">
    <property type="entry name" value="DHFR"/>
    <property type="match status" value="1"/>
</dbReference>
<dbReference type="Proteomes" id="UP000371977">
    <property type="component" value="Unassembled WGS sequence"/>
</dbReference>
<evidence type="ECO:0000259" key="8">
    <source>
        <dbReference type="PROSITE" id="PS51330"/>
    </source>
</evidence>
<keyword evidence="5 7" id="KW-0521">NADP</keyword>
<comment type="caution">
    <text evidence="9">The sequence shown here is derived from an EMBL/GenBank/DDBJ whole genome shotgun (WGS) entry which is preliminary data.</text>
</comment>
<dbReference type="UniPathway" id="UPA00077">
    <property type="reaction ID" value="UER00158"/>
</dbReference>
<evidence type="ECO:0000256" key="4">
    <source>
        <dbReference type="ARBA" id="ARBA00022563"/>
    </source>
</evidence>
<dbReference type="PANTHER" id="PTHR48069:SF3">
    <property type="entry name" value="DIHYDROFOLATE REDUCTASE"/>
    <property type="match status" value="1"/>
</dbReference>
<dbReference type="EC" id="1.5.1.3" evidence="3 7"/>
<keyword evidence="4 7" id="KW-0554">One-carbon metabolism</keyword>
<dbReference type="GO" id="GO:0050661">
    <property type="term" value="F:NADP binding"/>
    <property type="evidence" value="ECO:0007669"/>
    <property type="project" value="InterPro"/>
</dbReference>
<evidence type="ECO:0000256" key="3">
    <source>
        <dbReference type="ARBA" id="ARBA00012856"/>
    </source>
</evidence>
<dbReference type="OrthoDB" id="9804315at2"/>
<accession>A0A6C2C3C3</accession>
<dbReference type="Gene3D" id="3.40.430.10">
    <property type="entry name" value="Dihydrofolate Reductase, subunit A"/>
    <property type="match status" value="1"/>
</dbReference>
<dbReference type="PRINTS" id="PR00070">
    <property type="entry name" value="DHFR"/>
</dbReference>
<dbReference type="GO" id="GO:0046655">
    <property type="term" value="P:folic acid metabolic process"/>
    <property type="evidence" value="ECO:0007669"/>
    <property type="project" value="TreeGrafter"/>
</dbReference>
<dbReference type="InterPro" id="IPR001796">
    <property type="entry name" value="DHFR_dom"/>
</dbReference>
<gene>
    <name evidence="9" type="ORF">ESZ50_09670</name>
</gene>
<evidence type="ECO:0000256" key="2">
    <source>
        <dbReference type="ARBA" id="ARBA00009539"/>
    </source>
</evidence>
<evidence type="ECO:0000256" key="6">
    <source>
        <dbReference type="ARBA" id="ARBA00023002"/>
    </source>
</evidence>
<dbReference type="GO" id="GO:0005829">
    <property type="term" value="C:cytosol"/>
    <property type="evidence" value="ECO:0007669"/>
    <property type="project" value="TreeGrafter"/>
</dbReference>
<dbReference type="SUPFAM" id="SSF53597">
    <property type="entry name" value="Dihydrofolate reductase-like"/>
    <property type="match status" value="1"/>
</dbReference>
<sequence length="165" mass="18435">MTQIKLIWAQSRNGTIGRGGMIPWHQRADMQLFRSETTGKVVLMGRKTMESLNGRPLPNRVNLVLTHRAQTDLPAGFQKVARIDDAIDFAKRTANDLVIIGGKAIYEASIKLADELLITYLEAEIDGDVSMATINESAWSAESVLAGPADEQNDYAYRVVRYQRR</sequence>
<organism evidence="9 10">
    <name type="scientific">Weissella muntiaci</name>
    <dbReference type="NCBI Taxonomy" id="2508881"/>
    <lineage>
        <taxon>Bacteria</taxon>
        <taxon>Bacillati</taxon>
        <taxon>Bacillota</taxon>
        <taxon>Bacilli</taxon>
        <taxon>Lactobacillales</taxon>
        <taxon>Lactobacillaceae</taxon>
        <taxon>Weissella</taxon>
    </lineage>
</organism>
<evidence type="ECO:0000313" key="9">
    <source>
        <dbReference type="EMBL" id="TYC48033.1"/>
    </source>
</evidence>
<keyword evidence="10" id="KW-1185">Reference proteome</keyword>
<keyword evidence="6 7" id="KW-0560">Oxidoreductase</keyword>
<dbReference type="Pfam" id="PF00186">
    <property type="entry name" value="DHFR_1"/>
    <property type="match status" value="1"/>
</dbReference>
<evidence type="ECO:0000313" key="10">
    <source>
        <dbReference type="Proteomes" id="UP000371977"/>
    </source>
</evidence>
<comment type="similarity">
    <text evidence="2 7">Belongs to the dihydrofolate reductase family.</text>
</comment>
<dbReference type="InterPro" id="IPR012259">
    <property type="entry name" value="DHFR"/>
</dbReference>
<dbReference type="PANTHER" id="PTHR48069">
    <property type="entry name" value="DIHYDROFOLATE REDUCTASE"/>
    <property type="match status" value="1"/>
</dbReference>